<keyword evidence="4" id="KW-1185">Reference proteome</keyword>
<name>A0ABU1BRF6_9BURK</name>
<keyword evidence="1" id="KW-0812">Transmembrane</keyword>
<keyword evidence="1" id="KW-0472">Membrane</keyword>
<feature type="transmembrane region" description="Helical" evidence="1">
    <location>
        <begin position="12"/>
        <end position="37"/>
    </location>
</feature>
<organism evidence="3 4">
    <name type="scientific">Keguizhuia sedimenti</name>
    <dbReference type="NCBI Taxonomy" id="3064264"/>
    <lineage>
        <taxon>Bacteria</taxon>
        <taxon>Pseudomonadati</taxon>
        <taxon>Pseudomonadota</taxon>
        <taxon>Betaproteobacteria</taxon>
        <taxon>Burkholderiales</taxon>
        <taxon>Oxalobacteraceae</taxon>
        <taxon>Keguizhuia</taxon>
    </lineage>
</organism>
<sequence>MMGWHWDGGWTLFGMLHMLVWWIFAILVIAFLAKLVFSNRNSESQEDRALSILRERYARGEIDKEEFDARKRDLAK</sequence>
<dbReference type="Proteomes" id="UP001225596">
    <property type="component" value="Unassembled WGS sequence"/>
</dbReference>
<dbReference type="InterPro" id="IPR018649">
    <property type="entry name" value="SHOCT"/>
</dbReference>
<evidence type="ECO:0000313" key="3">
    <source>
        <dbReference type="EMBL" id="MDQ9171603.1"/>
    </source>
</evidence>
<evidence type="ECO:0000256" key="1">
    <source>
        <dbReference type="SAM" id="Phobius"/>
    </source>
</evidence>
<feature type="domain" description="SHOCT" evidence="2">
    <location>
        <begin position="49"/>
        <end position="74"/>
    </location>
</feature>
<comment type="caution">
    <text evidence="3">The sequence shown here is derived from an EMBL/GenBank/DDBJ whole genome shotgun (WGS) entry which is preliminary data.</text>
</comment>
<evidence type="ECO:0000259" key="2">
    <source>
        <dbReference type="Pfam" id="PF09851"/>
    </source>
</evidence>
<dbReference type="EMBL" id="JAUYVH010000010">
    <property type="protein sequence ID" value="MDQ9171603.1"/>
    <property type="molecule type" value="Genomic_DNA"/>
</dbReference>
<dbReference type="RefSeq" id="WP_338437536.1">
    <property type="nucleotide sequence ID" value="NZ_JAUYVH010000010.1"/>
</dbReference>
<keyword evidence="1" id="KW-1133">Transmembrane helix</keyword>
<proteinExistence type="predicted"/>
<evidence type="ECO:0000313" key="4">
    <source>
        <dbReference type="Proteomes" id="UP001225596"/>
    </source>
</evidence>
<protein>
    <submittedName>
        <fullName evidence="3">SHOCT domain-containing protein</fullName>
    </submittedName>
</protein>
<gene>
    <name evidence="3" type="ORF">Q8A64_14405</name>
</gene>
<reference evidence="3 4" key="1">
    <citation type="submission" date="2023-08" db="EMBL/GenBank/DDBJ databases">
        <title>Oxalobacteraceae gen .nov., isolated from river sludge outside the plant.</title>
        <authorList>
            <person name="Zhao S.Y."/>
        </authorList>
    </citation>
    <scope>NUCLEOTIDE SEQUENCE [LARGE SCALE GENOMIC DNA]</scope>
    <source>
        <strain evidence="3 4">R-40</strain>
    </source>
</reference>
<accession>A0ABU1BRF6</accession>
<dbReference type="Pfam" id="PF09851">
    <property type="entry name" value="SHOCT"/>
    <property type="match status" value="1"/>
</dbReference>